<dbReference type="SUPFAM" id="SSF54197">
    <property type="entry name" value="HIT-like"/>
    <property type="match status" value="2"/>
</dbReference>
<dbReference type="InterPro" id="IPR053177">
    <property type="entry name" value="ADP-glucose_phosphorylase"/>
</dbReference>
<proteinExistence type="predicted"/>
<keyword evidence="1 7" id="KW-0808">Transferase</keyword>
<dbReference type="PANTHER" id="PTHR42763">
    <property type="entry name" value="ADP-GLUCOSE PHOSPHORYLASE"/>
    <property type="match status" value="1"/>
</dbReference>
<feature type="domain" description="Galactose-1-phosphate uridyl transferase N-terminal" evidence="6">
    <location>
        <begin position="83"/>
        <end position="144"/>
    </location>
</feature>
<dbReference type="Proteomes" id="UP000034543">
    <property type="component" value="Unassembled WGS sequence"/>
</dbReference>
<feature type="active site" description="Tele-UMP-histidine intermediate" evidence="4">
    <location>
        <position position="141"/>
    </location>
</feature>
<gene>
    <name evidence="7" type="ORF">UV59_C0009G0023</name>
</gene>
<dbReference type="InterPro" id="IPR005849">
    <property type="entry name" value="GalP_Utransf_N"/>
</dbReference>
<evidence type="ECO:0000256" key="3">
    <source>
        <dbReference type="ARBA" id="ARBA00023277"/>
    </source>
</evidence>
<keyword evidence="2 7" id="KW-0548">Nucleotidyltransferase</keyword>
<evidence type="ECO:0000256" key="5">
    <source>
        <dbReference type="SAM" id="MobiDB-lite"/>
    </source>
</evidence>
<dbReference type="EMBL" id="LCFB01000009">
    <property type="protein sequence ID" value="KKS85221.1"/>
    <property type="molecule type" value="Genomic_DNA"/>
</dbReference>
<dbReference type="PATRIC" id="fig|1618436.3.peg.540"/>
<dbReference type="PIRSF" id="PIRSF000808">
    <property type="entry name" value="GalT"/>
    <property type="match status" value="1"/>
</dbReference>
<organism evidence="7 8">
    <name type="scientific">Candidatus Gottesmanbacteria bacterium GW2011_GWA1_43_11</name>
    <dbReference type="NCBI Taxonomy" id="1618436"/>
    <lineage>
        <taxon>Bacteria</taxon>
        <taxon>Candidatus Gottesmaniibacteriota</taxon>
    </lineage>
</organism>
<dbReference type="PANTHER" id="PTHR42763:SF2">
    <property type="entry name" value="ADP-GLUCOSE PHOSPHORYLASE"/>
    <property type="match status" value="1"/>
</dbReference>
<evidence type="ECO:0000256" key="1">
    <source>
        <dbReference type="ARBA" id="ARBA00022679"/>
    </source>
</evidence>
<keyword evidence="3" id="KW-0119">Carbohydrate metabolism</keyword>
<dbReference type="InterPro" id="IPR036265">
    <property type="entry name" value="HIT-like_sf"/>
</dbReference>
<evidence type="ECO:0000259" key="6">
    <source>
        <dbReference type="Pfam" id="PF01087"/>
    </source>
</evidence>
<name>A0A0G1EQB5_9BACT</name>
<dbReference type="InterPro" id="IPR001937">
    <property type="entry name" value="GalP_UDPtransf1"/>
</dbReference>
<dbReference type="GO" id="GO:0008108">
    <property type="term" value="F:UDP-glucose:hexose-1-phosphate uridylyltransferase activity"/>
    <property type="evidence" value="ECO:0007669"/>
    <property type="project" value="InterPro"/>
</dbReference>
<dbReference type="AlphaFoldDB" id="A0A0G1EQB5"/>
<dbReference type="GO" id="GO:0006012">
    <property type="term" value="P:galactose metabolic process"/>
    <property type="evidence" value="ECO:0007669"/>
    <property type="project" value="InterPro"/>
</dbReference>
<dbReference type="STRING" id="1618436.UV59_C0009G0023"/>
<evidence type="ECO:0000313" key="7">
    <source>
        <dbReference type="EMBL" id="KKS85221.1"/>
    </source>
</evidence>
<evidence type="ECO:0000313" key="8">
    <source>
        <dbReference type="Proteomes" id="UP000034543"/>
    </source>
</evidence>
<protein>
    <submittedName>
        <fullName evidence="7">Galactose-1-phosphate uridylyltransferase</fullName>
    </submittedName>
</protein>
<accession>A0A0G1EQB5</accession>
<sequence length="291" mass="33398">MAKYVPDIKTQRWIVITPHRSSRPSDTTQTPTPEPVTKVNPFAPGNESLTPPEVFRIGDGEADKPGWKVRVVPNKFPITDIHEVIIHSPDPVKDIDELDVEQITQIFYAYRQRYQTNRKNGQVLIFCNHGAHAGASLTHPHSQLVVVPRQINLDALSREPFNNVVEENTYFTVYCPEFSQWPYETWIAPHEEKNYFGDITDEQVKDLAKIMSSALSRLRSCYDHPDIKELRADIPFNYNYYIYHGESWFVRIIPRLIHRAGFELGTGLNVNIIDPKIAAENLAAKEFSRVG</sequence>
<feature type="region of interest" description="Disordered" evidence="5">
    <location>
        <begin position="17"/>
        <end position="52"/>
    </location>
</feature>
<evidence type="ECO:0000256" key="2">
    <source>
        <dbReference type="ARBA" id="ARBA00022695"/>
    </source>
</evidence>
<dbReference type="GO" id="GO:0008270">
    <property type="term" value="F:zinc ion binding"/>
    <property type="evidence" value="ECO:0007669"/>
    <property type="project" value="InterPro"/>
</dbReference>
<dbReference type="Gene3D" id="3.30.428.10">
    <property type="entry name" value="HIT-like"/>
    <property type="match status" value="3"/>
</dbReference>
<comment type="caution">
    <text evidence="7">The sequence shown here is derived from an EMBL/GenBank/DDBJ whole genome shotgun (WGS) entry which is preliminary data.</text>
</comment>
<evidence type="ECO:0000256" key="4">
    <source>
        <dbReference type="PIRSR" id="PIRSR000808-1"/>
    </source>
</evidence>
<dbReference type="Pfam" id="PF01087">
    <property type="entry name" value="GalP_UDP_transf"/>
    <property type="match status" value="1"/>
</dbReference>
<reference evidence="7 8" key="1">
    <citation type="journal article" date="2015" name="Nature">
        <title>rRNA introns, odd ribosomes, and small enigmatic genomes across a large radiation of phyla.</title>
        <authorList>
            <person name="Brown C.T."/>
            <person name="Hug L.A."/>
            <person name="Thomas B.C."/>
            <person name="Sharon I."/>
            <person name="Castelle C.J."/>
            <person name="Singh A."/>
            <person name="Wilkins M.J."/>
            <person name="Williams K.H."/>
            <person name="Banfield J.F."/>
        </authorList>
    </citation>
    <scope>NUCLEOTIDE SEQUENCE [LARGE SCALE GENOMIC DNA]</scope>
</reference>